<evidence type="ECO:0000313" key="4">
    <source>
        <dbReference type="Proteomes" id="UP001303473"/>
    </source>
</evidence>
<organism evidence="3 4">
    <name type="scientific">Diplogelasinospora grovesii</name>
    <dbReference type="NCBI Taxonomy" id="303347"/>
    <lineage>
        <taxon>Eukaryota</taxon>
        <taxon>Fungi</taxon>
        <taxon>Dikarya</taxon>
        <taxon>Ascomycota</taxon>
        <taxon>Pezizomycotina</taxon>
        <taxon>Sordariomycetes</taxon>
        <taxon>Sordariomycetidae</taxon>
        <taxon>Sordariales</taxon>
        <taxon>Diplogelasinosporaceae</taxon>
        <taxon>Diplogelasinospora</taxon>
    </lineage>
</organism>
<comment type="caution">
    <text evidence="3">The sequence shown here is derived from an EMBL/GenBank/DDBJ whole genome shotgun (WGS) entry which is preliminary data.</text>
</comment>
<feature type="chain" id="PRO_5043031876" evidence="2">
    <location>
        <begin position="22"/>
        <end position="157"/>
    </location>
</feature>
<proteinExistence type="predicted"/>
<reference evidence="4" key="1">
    <citation type="journal article" date="2023" name="Mol. Phylogenet. Evol.">
        <title>Genome-scale phylogeny and comparative genomics of the fungal order Sordariales.</title>
        <authorList>
            <person name="Hensen N."/>
            <person name="Bonometti L."/>
            <person name="Westerberg I."/>
            <person name="Brannstrom I.O."/>
            <person name="Guillou S."/>
            <person name="Cros-Aarteil S."/>
            <person name="Calhoun S."/>
            <person name="Haridas S."/>
            <person name="Kuo A."/>
            <person name="Mondo S."/>
            <person name="Pangilinan J."/>
            <person name="Riley R."/>
            <person name="LaButti K."/>
            <person name="Andreopoulos B."/>
            <person name="Lipzen A."/>
            <person name="Chen C."/>
            <person name="Yan M."/>
            <person name="Daum C."/>
            <person name="Ng V."/>
            <person name="Clum A."/>
            <person name="Steindorff A."/>
            <person name="Ohm R.A."/>
            <person name="Martin F."/>
            <person name="Silar P."/>
            <person name="Natvig D.O."/>
            <person name="Lalanne C."/>
            <person name="Gautier V."/>
            <person name="Ament-Velasquez S.L."/>
            <person name="Kruys A."/>
            <person name="Hutchinson M.I."/>
            <person name="Powell A.J."/>
            <person name="Barry K."/>
            <person name="Miller A.N."/>
            <person name="Grigoriev I.V."/>
            <person name="Debuchy R."/>
            <person name="Gladieux P."/>
            <person name="Hiltunen Thoren M."/>
            <person name="Johannesson H."/>
        </authorList>
    </citation>
    <scope>NUCLEOTIDE SEQUENCE [LARGE SCALE GENOMIC DNA]</scope>
    <source>
        <strain evidence="4">CBS 340.73</strain>
    </source>
</reference>
<keyword evidence="4" id="KW-1185">Reference proteome</keyword>
<evidence type="ECO:0000256" key="1">
    <source>
        <dbReference type="SAM" id="MobiDB-lite"/>
    </source>
</evidence>
<gene>
    <name evidence="3" type="ORF">QBC46DRAFT_412662</name>
</gene>
<dbReference type="EMBL" id="MU853905">
    <property type="protein sequence ID" value="KAK3935837.1"/>
    <property type="molecule type" value="Genomic_DNA"/>
</dbReference>
<feature type="region of interest" description="Disordered" evidence="1">
    <location>
        <begin position="136"/>
        <end position="157"/>
    </location>
</feature>
<sequence>MVVLLFAFALCCQFQILSVSSYPVFHTYQVNSASDGAPTTPRLPAFYHGDSWTSPEQLKYYAKKYPHKLKDTDTFYYPSKTFEGTSFKELNRHMSELKPKKFERPLIDLARITPLADTLDFNRPPQSPTVTKALLPKDNVGNTNNGNRHTRLNDTPM</sequence>
<feature type="signal peptide" evidence="2">
    <location>
        <begin position="1"/>
        <end position="21"/>
    </location>
</feature>
<protein>
    <submittedName>
        <fullName evidence="3">Uncharacterized protein</fullName>
    </submittedName>
</protein>
<evidence type="ECO:0000256" key="2">
    <source>
        <dbReference type="SAM" id="SignalP"/>
    </source>
</evidence>
<dbReference type="Proteomes" id="UP001303473">
    <property type="component" value="Unassembled WGS sequence"/>
</dbReference>
<keyword evidence="2" id="KW-0732">Signal</keyword>
<name>A0AAN6RZP6_9PEZI</name>
<evidence type="ECO:0000313" key="3">
    <source>
        <dbReference type="EMBL" id="KAK3935837.1"/>
    </source>
</evidence>
<accession>A0AAN6RZP6</accession>
<dbReference type="AlphaFoldDB" id="A0AAN6RZP6"/>